<name>A0A560DWG6_9BRAD</name>
<dbReference type="Proteomes" id="UP000319949">
    <property type="component" value="Unassembled WGS sequence"/>
</dbReference>
<feature type="transmembrane region" description="Helical" evidence="6">
    <location>
        <begin position="193"/>
        <end position="213"/>
    </location>
</feature>
<keyword evidence="3 6" id="KW-0812">Transmembrane</keyword>
<dbReference type="PANTHER" id="PTHR30250">
    <property type="entry name" value="PST FAMILY PREDICTED COLANIC ACID TRANSPORTER"/>
    <property type="match status" value="1"/>
</dbReference>
<keyword evidence="2" id="KW-1003">Cell membrane</keyword>
<sequence>MSAPTRTAMTRLLGTVQKSAVFVINSGAMAIGTVVTAVLGFAYWWLAARLFPPEVIGTASALLSVMGLIGLLGEAGLGTLLIGEIGRHPGRVAGLVSAAASIGLGLALGLALSFVVGESQLNSSNSPIDNWLVGTAFVLGCCLTVPIELGDAALVGDLHSSSRMIRQVLFSTCKLMLIAVAALAGFASTAAIVLTWLAGLLISWIGLDVLTHGRARRLLGPPDFRALYNLRHKVFGHYALDVTIQAPVIVMPYLVLVLLSATTNAAFVSLWMLVTMAGTIPAAMSTVLFPVIRANAKQFRHHMLVSLTVSLLFSLVCASVVFFYSQQILAVFNPAYPRIAGTSLCLLGFSLLGSTFKYHACSLARLRNKMGKASHWFAFGGLLEICSAIAGAKLGGLQGLAVAWTVAVNIEGACAALVLFFATTLDSASEPDARSPSPKLLQT</sequence>
<keyword evidence="8" id="KW-1185">Reference proteome</keyword>
<accession>A0A560DWG6</accession>
<dbReference type="RefSeq" id="WP_063682673.1">
    <property type="nucleotide sequence ID" value="NZ_LVEM01000001.1"/>
</dbReference>
<dbReference type="EMBL" id="VITK01000003">
    <property type="protein sequence ID" value="TWB01472.1"/>
    <property type="molecule type" value="Genomic_DNA"/>
</dbReference>
<keyword evidence="5 6" id="KW-0472">Membrane</keyword>
<dbReference type="InterPro" id="IPR050833">
    <property type="entry name" value="Poly_Biosynth_Transport"/>
</dbReference>
<feature type="transmembrane region" description="Helical" evidence="6">
    <location>
        <begin position="304"/>
        <end position="324"/>
    </location>
</feature>
<dbReference type="STRING" id="1803665.GCA_001641335_00389"/>
<reference evidence="7 8" key="1">
    <citation type="submission" date="2019-06" db="EMBL/GenBank/DDBJ databases">
        <title>Genomic Encyclopedia of Type Strains, Phase IV (KMG-V): Genome sequencing to study the core and pangenomes of soil and plant-associated prokaryotes.</title>
        <authorList>
            <person name="Whitman W."/>
        </authorList>
    </citation>
    <scope>NUCLEOTIDE SEQUENCE [LARGE SCALE GENOMIC DNA]</scope>
    <source>
        <strain evidence="7 8">BR 510</strain>
    </source>
</reference>
<feature type="transmembrane region" description="Helical" evidence="6">
    <location>
        <begin position="336"/>
        <end position="356"/>
    </location>
</feature>
<evidence type="ECO:0000313" key="8">
    <source>
        <dbReference type="Proteomes" id="UP000319949"/>
    </source>
</evidence>
<feature type="transmembrane region" description="Helical" evidence="6">
    <location>
        <begin position="401"/>
        <end position="425"/>
    </location>
</feature>
<dbReference type="OrthoDB" id="8402408at2"/>
<feature type="transmembrane region" description="Helical" evidence="6">
    <location>
        <begin position="21"/>
        <end position="46"/>
    </location>
</feature>
<gene>
    <name evidence="7" type="ORF">FBZ96_103244</name>
</gene>
<feature type="transmembrane region" description="Helical" evidence="6">
    <location>
        <begin position="376"/>
        <end position="395"/>
    </location>
</feature>
<evidence type="ECO:0000256" key="2">
    <source>
        <dbReference type="ARBA" id="ARBA00022475"/>
    </source>
</evidence>
<feature type="transmembrane region" description="Helical" evidence="6">
    <location>
        <begin position="265"/>
        <end position="292"/>
    </location>
</feature>
<dbReference type="PANTHER" id="PTHR30250:SF11">
    <property type="entry name" value="O-ANTIGEN TRANSPORTER-RELATED"/>
    <property type="match status" value="1"/>
</dbReference>
<dbReference type="GO" id="GO:0005886">
    <property type="term" value="C:plasma membrane"/>
    <property type="evidence" value="ECO:0007669"/>
    <property type="project" value="UniProtKB-SubCell"/>
</dbReference>
<proteinExistence type="predicted"/>
<evidence type="ECO:0000256" key="1">
    <source>
        <dbReference type="ARBA" id="ARBA00004651"/>
    </source>
</evidence>
<comment type="caution">
    <text evidence="7">The sequence shown here is derived from an EMBL/GenBank/DDBJ whole genome shotgun (WGS) entry which is preliminary data.</text>
</comment>
<protein>
    <submittedName>
        <fullName evidence="7">O-antigen/teichoic acid export membrane protein</fullName>
    </submittedName>
</protein>
<evidence type="ECO:0000256" key="5">
    <source>
        <dbReference type="ARBA" id="ARBA00023136"/>
    </source>
</evidence>
<evidence type="ECO:0000256" key="3">
    <source>
        <dbReference type="ARBA" id="ARBA00022692"/>
    </source>
</evidence>
<feature type="transmembrane region" description="Helical" evidence="6">
    <location>
        <begin position="168"/>
        <end position="187"/>
    </location>
</feature>
<comment type="subcellular location">
    <subcellularLocation>
        <location evidence="1">Cell membrane</location>
        <topology evidence="1">Multi-pass membrane protein</topology>
    </subcellularLocation>
</comment>
<feature type="transmembrane region" description="Helical" evidence="6">
    <location>
        <begin position="94"/>
        <end position="116"/>
    </location>
</feature>
<feature type="transmembrane region" description="Helical" evidence="6">
    <location>
        <begin position="58"/>
        <end position="82"/>
    </location>
</feature>
<evidence type="ECO:0000256" key="6">
    <source>
        <dbReference type="SAM" id="Phobius"/>
    </source>
</evidence>
<evidence type="ECO:0000256" key="4">
    <source>
        <dbReference type="ARBA" id="ARBA00022989"/>
    </source>
</evidence>
<feature type="transmembrane region" description="Helical" evidence="6">
    <location>
        <begin position="136"/>
        <end position="156"/>
    </location>
</feature>
<keyword evidence="4 6" id="KW-1133">Transmembrane helix</keyword>
<dbReference type="AlphaFoldDB" id="A0A560DWG6"/>
<feature type="transmembrane region" description="Helical" evidence="6">
    <location>
        <begin position="234"/>
        <end position="259"/>
    </location>
</feature>
<evidence type="ECO:0000313" key="7">
    <source>
        <dbReference type="EMBL" id="TWB01472.1"/>
    </source>
</evidence>
<organism evidence="7 8">
    <name type="scientific">Bradyrhizobium stylosanthis</name>
    <dbReference type="NCBI Taxonomy" id="1803665"/>
    <lineage>
        <taxon>Bacteria</taxon>
        <taxon>Pseudomonadati</taxon>
        <taxon>Pseudomonadota</taxon>
        <taxon>Alphaproteobacteria</taxon>
        <taxon>Hyphomicrobiales</taxon>
        <taxon>Nitrobacteraceae</taxon>
        <taxon>Bradyrhizobium</taxon>
    </lineage>
</organism>